<feature type="transmembrane region" description="Helical" evidence="1">
    <location>
        <begin position="35"/>
        <end position="54"/>
    </location>
</feature>
<keyword evidence="1" id="KW-1133">Transmembrane helix</keyword>
<dbReference type="AlphaFoldDB" id="A0A9D4LJR3"/>
<dbReference type="EMBL" id="JAIWYP010000002">
    <property type="protein sequence ID" value="KAH3860015.1"/>
    <property type="molecule type" value="Genomic_DNA"/>
</dbReference>
<keyword evidence="1" id="KW-0472">Membrane</keyword>
<evidence type="ECO:0000313" key="3">
    <source>
        <dbReference type="Proteomes" id="UP000828390"/>
    </source>
</evidence>
<reference evidence="2" key="2">
    <citation type="submission" date="2020-11" db="EMBL/GenBank/DDBJ databases">
        <authorList>
            <person name="McCartney M.A."/>
            <person name="Auch B."/>
            <person name="Kono T."/>
            <person name="Mallez S."/>
            <person name="Becker A."/>
            <person name="Gohl D.M."/>
            <person name="Silverstein K.A.T."/>
            <person name="Koren S."/>
            <person name="Bechman K.B."/>
            <person name="Herman A."/>
            <person name="Abrahante J.E."/>
            <person name="Garbe J."/>
        </authorList>
    </citation>
    <scope>NUCLEOTIDE SEQUENCE</scope>
    <source>
        <strain evidence="2">Duluth1</strain>
        <tissue evidence="2">Whole animal</tissue>
    </source>
</reference>
<evidence type="ECO:0000313" key="2">
    <source>
        <dbReference type="EMBL" id="KAH3860015.1"/>
    </source>
</evidence>
<feature type="transmembrane region" description="Helical" evidence="1">
    <location>
        <begin position="66"/>
        <end position="85"/>
    </location>
</feature>
<organism evidence="2 3">
    <name type="scientific">Dreissena polymorpha</name>
    <name type="common">Zebra mussel</name>
    <name type="synonym">Mytilus polymorpha</name>
    <dbReference type="NCBI Taxonomy" id="45954"/>
    <lineage>
        <taxon>Eukaryota</taxon>
        <taxon>Metazoa</taxon>
        <taxon>Spiralia</taxon>
        <taxon>Lophotrochozoa</taxon>
        <taxon>Mollusca</taxon>
        <taxon>Bivalvia</taxon>
        <taxon>Autobranchia</taxon>
        <taxon>Heteroconchia</taxon>
        <taxon>Euheterodonta</taxon>
        <taxon>Imparidentia</taxon>
        <taxon>Neoheterodontei</taxon>
        <taxon>Myida</taxon>
        <taxon>Dreissenoidea</taxon>
        <taxon>Dreissenidae</taxon>
        <taxon>Dreissena</taxon>
    </lineage>
</organism>
<protein>
    <submittedName>
        <fullName evidence="2">Uncharacterized protein</fullName>
    </submittedName>
</protein>
<keyword evidence="1" id="KW-0812">Transmembrane</keyword>
<comment type="caution">
    <text evidence="2">The sequence shown here is derived from an EMBL/GenBank/DDBJ whole genome shotgun (WGS) entry which is preliminary data.</text>
</comment>
<sequence>MGETLGTFQTKVVGYLELLHVGNGDTVPQLAANQIALGMTAVLYSLIAVFGFAPDLPDTFCERERNVPLVVCFTESMSLGYFPLID</sequence>
<dbReference type="Proteomes" id="UP000828390">
    <property type="component" value="Unassembled WGS sequence"/>
</dbReference>
<evidence type="ECO:0000256" key="1">
    <source>
        <dbReference type="SAM" id="Phobius"/>
    </source>
</evidence>
<name>A0A9D4LJR3_DREPO</name>
<accession>A0A9D4LJR3</accession>
<reference evidence="2" key="1">
    <citation type="journal article" date="2019" name="bioRxiv">
        <title>The Genome of the Zebra Mussel, Dreissena polymorpha: A Resource for Invasive Species Research.</title>
        <authorList>
            <person name="McCartney M.A."/>
            <person name="Auch B."/>
            <person name="Kono T."/>
            <person name="Mallez S."/>
            <person name="Zhang Y."/>
            <person name="Obille A."/>
            <person name="Becker A."/>
            <person name="Abrahante J.E."/>
            <person name="Garbe J."/>
            <person name="Badalamenti J.P."/>
            <person name="Herman A."/>
            <person name="Mangelson H."/>
            <person name="Liachko I."/>
            <person name="Sullivan S."/>
            <person name="Sone E.D."/>
            <person name="Koren S."/>
            <person name="Silverstein K.A.T."/>
            <person name="Beckman K.B."/>
            <person name="Gohl D.M."/>
        </authorList>
    </citation>
    <scope>NUCLEOTIDE SEQUENCE</scope>
    <source>
        <strain evidence="2">Duluth1</strain>
        <tissue evidence="2">Whole animal</tissue>
    </source>
</reference>
<proteinExistence type="predicted"/>
<gene>
    <name evidence="2" type="ORF">DPMN_022907</name>
</gene>
<keyword evidence="3" id="KW-1185">Reference proteome</keyword>